<sequence length="70" mass="7812">MNVIKFSFVMLLFSAVAVGCGDDSGAKSIYDEDEMAKYRQTPEELREGMLKAQEASRTKSKEMAKQAKES</sequence>
<dbReference type="PROSITE" id="PS51257">
    <property type="entry name" value="PROKAR_LIPOPROTEIN"/>
    <property type="match status" value="1"/>
</dbReference>
<organism evidence="2 3">
    <name type="scientific">Rhodopirellula bahusiensis</name>
    <dbReference type="NCBI Taxonomy" id="2014065"/>
    <lineage>
        <taxon>Bacteria</taxon>
        <taxon>Pseudomonadati</taxon>
        <taxon>Planctomycetota</taxon>
        <taxon>Planctomycetia</taxon>
        <taxon>Pirellulales</taxon>
        <taxon>Pirellulaceae</taxon>
        <taxon>Rhodopirellula</taxon>
    </lineage>
</organism>
<dbReference type="RefSeq" id="WP_099259097.1">
    <property type="nucleotide sequence ID" value="NZ_NIZW01000001.1"/>
</dbReference>
<feature type="region of interest" description="Disordered" evidence="1">
    <location>
        <begin position="48"/>
        <end position="70"/>
    </location>
</feature>
<evidence type="ECO:0000313" key="2">
    <source>
        <dbReference type="EMBL" id="PHQ37239.1"/>
    </source>
</evidence>
<dbReference type="AlphaFoldDB" id="A0A2G1WEJ8"/>
<protein>
    <submittedName>
        <fullName evidence="2">Uncharacterized protein</fullName>
    </submittedName>
</protein>
<dbReference type="GeneID" id="90607157"/>
<comment type="caution">
    <text evidence="2">The sequence shown here is derived from an EMBL/GenBank/DDBJ whole genome shotgun (WGS) entry which is preliminary data.</text>
</comment>
<accession>A0A2G1WEJ8</accession>
<evidence type="ECO:0000313" key="3">
    <source>
        <dbReference type="Proteomes" id="UP000225740"/>
    </source>
</evidence>
<dbReference type="Proteomes" id="UP000225740">
    <property type="component" value="Unassembled WGS sequence"/>
</dbReference>
<name>A0A2G1WEJ8_9BACT</name>
<gene>
    <name evidence="2" type="ORF">CEE69_02570</name>
</gene>
<dbReference type="OrthoDB" id="288000at2"/>
<keyword evidence="3" id="KW-1185">Reference proteome</keyword>
<proteinExistence type="predicted"/>
<dbReference type="EMBL" id="NIZW01000001">
    <property type="protein sequence ID" value="PHQ37239.1"/>
    <property type="molecule type" value="Genomic_DNA"/>
</dbReference>
<evidence type="ECO:0000256" key="1">
    <source>
        <dbReference type="SAM" id="MobiDB-lite"/>
    </source>
</evidence>
<reference evidence="2 3" key="1">
    <citation type="submission" date="2017-06" db="EMBL/GenBank/DDBJ databases">
        <title>Description of Rhodopirellula bahusiensis sp. nov.</title>
        <authorList>
            <person name="Kizina J."/>
            <person name="Harder J."/>
        </authorList>
    </citation>
    <scope>NUCLEOTIDE SEQUENCE [LARGE SCALE GENOMIC DNA]</scope>
    <source>
        <strain evidence="2 3">SWK21</strain>
    </source>
</reference>